<dbReference type="EMBL" id="JBIPKE010000013">
    <property type="protein sequence ID" value="MFH6982924.1"/>
    <property type="molecule type" value="Genomic_DNA"/>
</dbReference>
<feature type="transmembrane region" description="Helical" evidence="1">
    <location>
        <begin position="35"/>
        <end position="57"/>
    </location>
</feature>
<keyword evidence="3" id="KW-1185">Reference proteome</keyword>
<keyword evidence="1" id="KW-0812">Transmembrane</keyword>
<reference evidence="2 3" key="1">
    <citation type="journal article" date="2013" name="Int. J. Syst. Evol. Microbiol.">
        <title>Marinoscillum luteum sp. nov., isolated from marine sediment.</title>
        <authorList>
            <person name="Cha I.T."/>
            <person name="Park S.J."/>
            <person name="Kim S.J."/>
            <person name="Kim J.G."/>
            <person name="Jung M.Y."/>
            <person name="Shin K.S."/>
            <person name="Kwon K.K."/>
            <person name="Yang S.H."/>
            <person name="Seo Y.S."/>
            <person name="Rhee S.K."/>
        </authorList>
    </citation>
    <scope>NUCLEOTIDE SEQUENCE [LARGE SCALE GENOMIC DNA]</scope>
    <source>
        <strain evidence="2 3">KCTC 23939</strain>
    </source>
</reference>
<accession>A0ABW7N8A9</accession>
<protein>
    <submittedName>
        <fullName evidence="2">Uncharacterized protein</fullName>
    </submittedName>
</protein>
<feature type="transmembrane region" description="Helical" evidence="1">
    <location>
        <begin position="12"/>
        <end position="29"/>
    </location>
</feature>
<comment type="caution">
    <text evidence="2">The sequence shown here is derived from an EMBL/GenBank/DDBJ whole genome shotgun (WGS) entry which is preliminary data.</text>
</comment>
<organism evidence="2 3">
    <name type="scientific">Marinoscillum luteum</name>
    <dbReference type="NCBI Taxonomy" id="861051"/>
    <lineage>
        <taxon>Bacteria</taxon>
        <taxon>Pseudomonadati</taxon>
        <taxon>Bacteroidota</taxon>
        <taxon>Cytophagia</taxon>
        <taxon>Cytophagales</taxon>
        <taxon>Reichenbachiellaceae</taxon>
        <taxon>Marinoscillum</taxon>
    </lineage>
</organism>
<keyword evidence="1" id="KW-1133">Transmembrane helix</keyword>
<dbReference type="RefSeq" id="WP_395416546.1">
    <property type="nucleotide sequence ID" value="NZ_JBIPKE010000013.1"/>
</dbReference>
<evidence type="ECO:0000256" key="1">
    <source>
        <dbReference type="SAM" id="Phobius"/>
    </source>
</evidence>
<name>A0ABW7N8A9_9BACT</name>
<evidence type="ECO:0000313" key="3">
    <source>
        <dbReference type="Proteomes" id="UP001610063"/>
    </source>
</evidence>
<gene>
    <name evidence="2" type="ORF">ACHKAR_05720</name>
</gene>
<sequence length="68" mass="7545">MEKIKKFQIVNALLAFFGIGFIAIGFMVFSQQDSFVISLMITFIGCAMAISGIASMIELKLLSDKLRH</sequence>
<dbReference type="Proteomes" id="UP001610063">
    <property type="component" value="Unassembled WGS sequence"/>
</dbReference>
<evidence type="ECO:0000313" key="2">
    <source>
        <dbReference type="EMBL" id="MFH6982924.1"/>
    </source>
</evidence>
<proteinExistence type="predicted"/>
<keyword evidence="1" id="KW-0472">Membrane</keyword>